<feature type="transmembrane region" description="Helical" evidence="1">
    <location>
        <begin position="58"/>
        <end position="77"/>
    </location>
</feature>
<evidence type="ECO:0000313" key="3">
    <source>
        <dbReference type="Proteomes" id="UP000196084"/>
    </source>
</evidence>
<organism evidence="2 3">
    <name type="scientific">Natronolimnobius baerhuensis</name>
    <dbReference type="NCBI Taxonomy" id="253108"/>
    <lineage>
        <taxon>Archaea</taxon>
        <taxon>Methanobacteriati</taxon>
        <taxon>Methanobacteriota</taxon>
        <taxon>Stenosarchaea group</taxon>
        <taxon>Halobacteria</taxon>
        <taxon>Halobacteriales</taxon>
        <taxon>Natrialbaceae</taxon>
        <taxon>Natronolimnobius</taxon>
    </lineage>
</organism>
<evidence type="ECO:0000256" key="1">
    <source>
        <dbReference type="SAM" id="Phobius"/>
    </source>
</evidence>
<keyword evidence="1" id="KW-0472">Membrane</keyword>
<reference evidence="2 3" key="1">
    <citation type="submission" date="2017-02" db="EMBL/GenBank/DDBJ databases">
        <title>Natronthermophilus aegyptiacus gen. nov.,sp. nov., an aerobic, extremely halophilic alkalithermophilic archaeon isolated from the athalassohaline Wadi An Natrun, Egypt.</title>
        <authorList>
            <person name="Zhao B."/>
        </authorList>
    </citation>
    <scope>NUCLEOTIDE SEQUENCE [LARGE SCALE GENOMIC DNA]</scope>
    <source>
        <strain evidence="2 3">CGMCC 1.3597</strain>
    </source>
</reference>
<dbReference type="AlphaFoldDB" id="A0A202E7J0"/>
<dbReference type="EMBL" id="MWPH01000002">
    <property type="protein sequence ID" value="OVE84217.1"/>
    <property type="molecule type" value="Genomic_DNA"/>
</dbReference>
<proteinExistence type="predicted"/>
<sequence length="80" mass="8478">MSESATSHTGSDSQAWSERLVGRFRRAEDPRELSWVIVASAAIIAGVASAAGVSAGNAWVFGCFVMLVFVGAEYSLARVR</sequence>
<gene>
    <name evidence="2" type="ORF">B2G88_07290</name>
</gene>
<protein>
    <submittedName>
        <fullName evidence="2">Uncharacterized protein</fullName>
    </submittedName>
</protein>
<evidence type="ECO:0000313" key="2">
    <source>
        <dbReference type="EMBL" id="OVE84217.1"/>
    </source>
</evidence>
<keyword evidence="3" id="KW-1185">Reference proteome</keyword>
<comment type="caution">
    <text evidence="2">The sequence shown here is derived from an EMBL/GenBank/DDBJ whole genome shotgun (WGS) entry which is preliminary data.</text>
</comment>
<accession>A0A202E7J0</accession>
<name>A0A202E7J0_9EURY</name>
<keyword evidence="1" id="KW-0812">Transmembrane</keyword>
<feature type="transmembrane region" description="Helical" evidence="1">
    <location>
        <begin position="33"/>
        <end position="52"/>
    </location>
</feature>
<keyword evidence="1" id="KW-1133">Transmembrane helix</keyword>
<dbReference type="Proteomes" id="UP000196084">
    <property type="component" value="Unassembled WGS sequence"/>
</dbReference>